<dbReference type="EMBL" id="CP017708">
    <property type="protein sequence ID" value="AOY82819.1"/>
    <property type="molecule type" value="Genomic_DNA"/>
</dbReference>
<organism evidence="1 2">
    <name type="scientific">Moorena producens (strain JHB)</name>
    <dbReference type="NCBI Taxonomy" id="1454205"/>
    <lineage>
        <taxon>Bacteria</taxon>
        <taxon>Bacillati</taxon>
        <taxon>Cyanobacteriota</taxon>
        <taxon>Cyanophyceae</taxon>
        <taxon>Coleofasciculales</taxon>
        <taxon>Coleofasciculaceae</taxon>
        <taxon>Moorena</taxon>
    </lineage>
</organism>
<protein>
    <submittedName>
        <fullName evidence="1">Uncharacterized protein</fullName>
    </submittedName>
</protein>
<accession>A0A1D9G598</accession>
<reference evidence="2" key="1">
    <citation type="submission" date="2016-10" db="EMBL/GenBank/DDBJ databases">
        <title>Comparative genomics uncovers the prolific and rare metabolic potential of the cyanobacterial genus Moorea.</title>
        <authorList>
            <person name="Leao T."/>
            <person name="Castelao G."/>
            <person name="Korobeynikov A."/>
            <person name="Monroe E.A."/>
            <person name="Podell S."/>
            <person name="Glukhov E."/>
            <person name="Allen E."/>
            <person name="Gerwick W.H."/>
            <person name="Gerwick L."/>
        </authorList>
    </citation>
    <scope>NUCLEOTIDE SEQUENCE [LARGE SCALE GENOMIC DNA]</scope>
    <source>
        <strain evidence="2">JHB</strain>
    </source>
</reference>
<evidence type="ECO:0000313" key="2">
    <source>
        <dbReference type="Proteomes" id="UP000176944"/>
    </source>
</evidence>
<dbReference type="Proteomes" id="UP000176944">
    <property type="component" value="Chromosome"/>
</dbReference>
<proteinExistence type="predicted"/>
<name>A0A1D9G598_MOOP1</name>
<evidence type="ECO:0000313" key="1">
    <source>
        <dbReference type="EMBL" id="AOY82819.1"/>
    </source>
</evidence>
<sequence length="110" mass="12488">MNHRYWRTFIEAAALTTCLMFVNGIPPMTENFISGTLMNNKFFQKNYKDGVKEVVAQQSTYPLNSLSLSFLGSVDSLPETLWHVKFNQLTASTVSQQYFIDSAFSLGSFQ</sequence>
<gene>
    <name evidence="1" type="ORF">BJP36_25830</name>
</gene>
<dbReference type="AlphaFoldDB" id="A0A1D9G598"/>